<protein>
    <submittedName>
        <fullName evidence="3">Tellurium resistance protein TerD</fullName>
    </submittedName>
</protein>
<evidence type="ECO:0000313" key="4">
    <source>
        <dbReference type="Proteomes" id="UP000552709"/>
    </source>
</evidence>
<comment type="similarity">
    <text evidence="1">Belongs to the CAPAB/TerDEXZ family.</text>
</comment>
<evidence type="ECO:0000313" key="3">
    <source>
        <dbReference type="EMBL" id="MBB5365758.1"/>
    </source>
</evidence>
<dbReference type="Gene3D" id="2.60.60.30">
    <property type="entry name" value="sav2460 like domains"/>
    <property type="match status" value="1"/>
</dbReference>
<dbReference type="PANTHER" id="PTHR32097:SF4">
    <property type="entry name" value="GENERAL STRESS PROTEIN 16U"/>
    <property type="match status" value="1"/>
</dbReference>
<name>A0A7W8NIE4_9DEIO</name>
<keyword evidence="4" id="KW-1185">Reference proteome</keyword>
<proteinExistence type="inferred from homology"/>
<dbReference type="EMBL" id="JACHFL010000021">
    <property type="protein sequence ID" value="MBB5365758.1"/>
    <property type="molecule type" value="Genomic_DNA"/>
</dbReference>
<evidence type="ECO:0000259" key="2">
    <source>
        <dbReference type="Pfam" id="PF02342"/>
    </source>
</evidence>
<organism evidence="3 4">
    <name type="scientific">Deinococcus humi</name>
    <dbReference type="NCBI Taxonomy" id="662880"/>
    <lineage>
        <taxon>Bacteria</taxon>
        <taxon>Thermotogati</taxon>
        <taxon>Deinococcota</taxon>
        <taxon>Deinococci</taxon>
        <taxon>Deinococcales</taxon>
        <taxon>Deinococcaceae</taxon>
        <taxon>Deinococcus</taxon>
    </lineage>
</organism>
<dbReference type="CDD" id="cd06974">
    <property type="entry name" value="TerD_like"/>
    <property type="match status" value="1"/>
</dbReference>
<dbReference type="PANTHER" id="PTHR32097">
    <property type="entry name" value="CAMP-BINDING PROTEIN 1-RELATED"/>
    <property type="match status" value="1"/>
</dbReference>
<accession>A0A7W8NIE4</accession>
<dbReference type="InterPro" id="IPR051324">
    <property type="entry name" value="Stress/Tellurium_Resist"/>
</dbReference>
<dbReference type="Proteomes" id="UP000552709">
    <property type="component" value="Unassembled WGS sequence"/>
</dbReference>
<dbReference type="RefSeq" id="WP_221284438.1">
    <property type="nucleotide sequence ID" value="NZ_JACHFL010000021.1"/>
</dbReference>
<sequence>MTPGANVPLTAERPGLSLVRIGLGWNFPEGTVPFDLDASALLVQPNGKLRGDEELVFYNNPSDPALSVHYGGDNTDGAGEGDDERLTVRLDRVPAEISKVVICATIHDAEDKHFGLVDGAYIRLQNLEDGEELARFELQRDFDEVTAMLFGELYRHNGAWKFRALGMGFKGGLEAVVTNFGVQVS</sequence>
<dbReference type="AlphaFoldDB" id="A0A7W8NIE4"/>
<evidence type="ECO:0000256" key="1">
    <source>
        <dbReference type="ARBA" id="ARBA00008775"/>
    </source>
</evidence>
<comment type="caution">
    <text evidence="3">The sequence shown here is derived from an EMBL/GenBank/DDBJ whole genome shotgun (WGS) entry which is preliminary data.</text>
</comment>
<reference evidence="3 4" key="1">
    <citation type="submission" date="2020-08" db="EMBL/GenBank/DDBJ databases">
        <title>Genomic Encyclopedia of Type Strains, Phase IV (KMG-IV): sequencing the most valuable type-strain genomes for metagenomic binning, comparative biology and taxonomic classification.</title>
        <authorList>
            <person name="Goeker M."/>
        </authorList>
    </citation>
    <scope>NUCLEOTIDE SEQUENCE [LARGE SCALE GENOMIC DNA]</scope>
    <source>
        <strain evidence="3 4">DSM 27939</strain>
    </source>
</reference>
<feature type="domain" description="TerD" evidence="2">
    <location>
        <begin position="1"/>
        <end position="180"/>
    </location>
</feature>
<dbReference type="Pfam" id="PF02342">
    <property type="entry name" value="TerD"/>
    <property type="match status" value="1"/>
</dbReference>
<dbReference type="InterPro" id="IPR003325">
    <property type="entry name" value="TerD"/>
</dbReference>
<gene>
    <name evidence="3" type="ORF">HNQ08_004884</name>
</gene>